<dbReference type="AlphaFoldDB" id="A0AA47MCA7"/>
<dbReference type="Gene3D" id="1.20.120.710">
    <property type="entry name" value="Haloacid dehalogenase hydrolase-like domain"/>
    <property type="match status" value="1"/>
</dbReference>
<keyword evidence="2" id="KW-0378">Hydrolase</keyword>
<dbReference type="InterPro" id="IPR036412">
    <property type="entry name" value="HAD-like_sf"/>
</dbReference>
<dbReference type="NCBIfam" id="TIGR01549">
    <property type="entry name" value="HAD-SF-IA-v1"/>
    <property type="match status" value="1"/>
</dbReference>
<gene>
    <name evidence="4" type="primary">Nanp</name>
    <name evidence="4" type="ORF">N1851_026212</name>
</gene>
<dbReference type="PANTHER" id="PTHR46470:SF3">
    <property type="entry name" value="N-ACYLNEURAMINATE-9-PHOSPHATASE"/>
    <property type="match status" value="1"/>
</dbReference>
<dbReference type="EMBL" id="JAOPHQ010004864">
    <property type="protein sequence ID" value="KAK0137592.1"/>
    <property type="molecule type" value="Genomic_DNA"/>
</dbReference>
<protein>
    <submittedName>
        <fullName evidence="4">N-acylneuraminate-9-phosphatase</fullName>
    </submittedName>
</protein>
<keyword evidence="5" id="KW-1185">Reference proteome</keyword>
<proteinExistence type="predicted"/>
<reference evidence="4" key="1">
    <citation type="journal article" date="2023" name="Front. Mar. Sci.">
        <title>A new Merluccius polli reference genome to investigate the effects of global change in West African waters.</title>
        <authorList>
            <person name="Mateo J.L."/>
            <person name="Blanco-Fernandez C."/>
            <person name="Garcia-Vazquez E."/>
            <person name="Machado-Schiaffino G."/>
        </authorList>
    </citation>
    <scope>NUCLEOTIDE SEQUENCE</scope>
    <source>
        <strain evidence="4">C29</strain>
        <tissue evidence="4">Fin</tissue>
    </source>
</reference>
<dbReference type="GO" id="GO:0050124">
    <property type="term" value="F:N-acylneuraminate-9-phosphatase activity"/>
    <property type="evidence" value="ECO:0007669"/>
    <property type="project" value="TreeGrafter"/>
</dbReference>
<keyword evidence="3" id="KW-0460">Magnesium</keyword>
<dbReference type="PANTHER" id="PTHR46470">
    <property type="entry name" value="N-ACYLNEURAMINATE-9-PHOSPHATASE"/>
    <property type="match status" value="1"/>
</dbReference>
<dbReference type="Gene3D" id="3.40.50.1000">
    <property type="entry name" value="HAD superfamily/HAD-like"/>
    <property type="match status" value="1"/>
</dbReference>
<evidence type="ECO:0000313" key="5">
    <source>
        <dbReference type="Proteomes" id="UP001174136"/>
    </source>
</evidence>
<dbReference type="Pfam" id="PF00702">
    <property type="entry name" value="Hydrolase"/>
    <property type="match status" value="1"/>
</dbReference>
<organism evidence="4 5">
    <name type="scientific">Merluccius polli</name>
    <name type="common">Benguela hake</name>
    <name type="synonym">Merluccius cadenati</name>
    <dbReference type="NCBI Taxonomy" id="89951"/>
    <lineage>
        <taxon>Eukaryota</taxon>
        <taxon>Metazoa</taxon>
        <taxon>Chordata</taxon>
        <taxon>Craniata</taxon>
        <taxon>Vertebrata</taxon>
        <taxon>Euteleostomi</taxon>
        <taxon>Actinopterygii</taxon>
        <taxon>Neopterygii</taxon>
        <taxon>Teleostei</taxon>
        <taxon>Neoteleostei</taxon>
        <taxon>Acanthomorphata</taxon>
        <taxon>Zeiogadaria</taxon>
        <taxon>Gadariae</taxon>
        <taxon>Gadiformes</taxon>
        <taxon>Gadoidei</taxon>
        <taxon>Merlucciidae</taxon>
        <taxon>Merluccius</taxon>
    </lineage>
</organism>
<dbReference type="InterPro" id="IPR023214">
    <property type="entry name" value="HAD_sf"/>
</dbReference>
<dbReference type="GO" id="GO:0046380">
    <property type="term" value="P:N-acetylneuraminate biosynthetic process"/>
    <property type="evidence" value="ECO:0007669"/>
    <property type="project" value="TreeGrafter"/>
</dbReference>
<evidence type="ECO:0000313" key="4">
    <source>
        <dbReference type="EMBL" id="KAK0137592.1"/>
    </source>
</evidence>
<comment type="caution">
    <text evidence="4">The sequence shown here is derived from an EMBL/GenBank/DDBJ whole genome shotgun (WGS) entry which is preliminary data.</text>
</comment>
<dbReference type="InterPro" id="IPR051400">
    <property type="entry name" value="HAD-like_hydrolase"/>
</dbReference>
<evidence type="ECO:0000256" key="3">
    <source>
        <dbReference type="ARBA" id="ARBA00022842"/>
    </source>
</evidence>
<sequence length="256" mass="27635">MDRKPIEAILFDLDNTLIQTTQAGRVALEKTGDLLRKTPPCFDDVTIGHITDKFNAKLLRESFDAAAGGTIDEVRVGHWLQSIREEAAGVCADACTRSLAAACYGVWKSSRLELLSLSPETRALLAELRTRYKLLLLTNGESQTQWEKVAAARCEPLFDAVVVGGDHAEQKPALSIFRHCFSMLGVEAGRCVMVGDSLDTDILGGAGAGVRATVWVQDPGAPRDRTGTAEPDYTVATVLDLPGVLARIERGNVDLV</sequence>
<dbReference type="InterPro" id="IPR006439">
    <property type="entry name" value="HAD-SF_hydro_IA"/>
</dbReference>
<dbReference type="SFLD" id="SFLDS00003">
    <property type="entry name" value="Haloacid_Dehalogenase"/>
    <property type="match status" value="1"/>
</dbReference>
<dbReference type="SUPFAM" id="SSF56784">
    <property type="entry name" value="HAD-like"/>
    <property type="match status" value="1"/>
</dbReference>
<comment type="cofactor">
    <cofactor evidence="1">
        <name>Mg(2+)</name>
        <dbReference type="ChEBI" id="CHEBI:18420"/>
    </cofactor>
</comment>
<dbReference type="SFLD" id="SFLDG01129">
    <property type="entry name" value="C1.5:_HAD__Beta-PGM__Phosphata"/>
    <property type="match status" value="1"/>
</dbReference>
<dbReference type="Proteomes" id="UP001174136">
    <property type="component" value="Unassembled WGS sequence"/>
</dbReference>
<evidence type="ECO:0000256" key="1">
    <source>
        <dbReference type="ARBA" id="ARBA00001946"/>
    </source>
</evidence>
<accession>A0AA47MCA7</accession>
<evidence type="ECO:0000256" key="2">
    <source>
        <dbReference type="ARBA" id="ARBA00022801"/>
    </source>
</evidence>
<name>A0AA47MCA7_MERPO</name>